<dbReference type="EMBL" id="FPHN01000027">
    <property type="protein sequence ID" value="SFV53799.1"/>
    <property type="molecule type" value="Genomic_DNA"/>
</dbReference>
<accession>A0A1W1BJW7</accession>
<protein>
    <recommendedName>
        <fullName evidence="3">Lipoprotein</fullName>
    </recommendedName>
</protein>
<evidence type="ECO:0000313" key="2">
    <source>
        <dbReference type="EMBL" id="SFV53799.1"/>
    </source>
</evidence>
<organism evidence="2">
    <name type="scientific">hydrothermal vent metagenome</name>
    <dbReference type="NCBI Taxonomy" id="652676"/>
    <lineage>
        <taxon>unclassified sequences</taxon>
        <taxon>metagenomes</taxon>
        <taxon>ecological metagenomes</taxon>
    </lineage>
</organism>
<name>A0A1W1BJW7_9ZZZZ</name>
<dbReference type="PROSITE" id="PS51257">
    <property type="entry name" value="PROKAR_LIPOPROTEIN"/>
    <property type="match status" value="1"/>
</dbReference>
<evidence type="ECO:0000256" key="1">
    <source>
        <dbReference type="SAM" id="MobiDB-lite"/>
    </source>
</evidence>
<sequence length="256" mass="29682">MKKGILFISSITMLFTSCANNPMLANNLNSSSSKAKALVFKTNTNTFINELNNQSDINHRNNYIREFLLKSDIQCRDYLSTSKQEPQKESNQEQNLYMNIFDTISTVFGIQYISNTAKLMLSGDKQSRTQNQEEYKKALSPEIQRGVEINRERYAKKMLQKTKLPIEKYSVSEVQKDMLIYDKQCNEAYGLIEINRALKAMQQNVNRPTQSQKTINIESVKKKVENVTKKVQKKEVEKKKEQKVINKENNDTNKTI</sequence>
<feature type="region of interest" description="Disordered" evidence="1">
    <location>
        <begin position="230"/>
        <end position="256"/>
    </location>
</feature>
<dbReference type="AlphaFoldDB" id="A0A1W1BJW7"/>
<proteinExistence type="predicted"/>
<evidence type="ECO:0008006" key="3">
    <source>
        <dbReference type="Google" id="ProtNLM"/>
    </source>
</evidence>
<gene>
    <name evidence="2" type="ORF">MNB_SV-14-1766</name>
</gene>
<reference evidence="2" key="1">
    <citation type="submission" date="2016-10" db="EMBL/GenBank/DDBJ databases">
        <authorList>
            <person name="de Groot N.N."/>
        </authorList>
    </citation>
    <scope>NUCLEOTIDE SEQUENCE</scope>
</reference>